<dbReference type="RefSeq" id="XP_009835291.1">
    <property type="nucleotide sequence ID" value="XM_009836989.1"/>
</dbReference>
<dbReference type="Pfam" id="PF20681">
    <property type="entry name" value="DUF6818"/>
    <property type="match status" value="1"/>
</dbReference>
<accession>W4G8G5</accession>
<protein>
    <recommendedName>
        <fullName evidence="3">DUF6818 domain-containing protein</fullName>
    </recommendedName>
</protein>
<evidence type="ECO:0000256" key="1">
    <source>
        <dbReference type="SAM" id="Coils"/>
    </source>
</evidence>
<reference evidence="4" key="1">
    <citation type="submission" date="2013-12" db="EMBL/GenBank/DDBJ databases">
        <title>The Genome Sequence of Aphanomyces astaci APO3.</title>
        <authorList>
            <consortium name="The Broad Institute Genomics Platform"/>
            <person name="Russ C."/>
            <person name="Tyler B."/>
            <person name="van West P."/>
            <person name="Dieguez-Uribeondo J."/>
            <person name="Young S.K."/>
            <person name="Zeng Q."/>
            <person name="Gargeya S."/>
            <person name="Fitzgerald M."/>
            <person name="Abouelleil A."/>
            <person name="Alvarado L."/>
            <person name="Chapman S.B."/>
            <person name="Gainer-Dewar J."/>
            <person name="Goldberg J."/>
            <person name="Griggs A."/>
            <person name="Gujja S."/>
            <person name="Hansen M."/>
            <person name="Howarth C."/>
            <person name="Imamovic A."/>
            <person name="Ireland A."/>
            <person name="Larimer J."/>
            <person name="McCowan C."/>
            <person name="Murphy C."/>
            <person name="Pearson M."/>
            <person name="Poon T.W."/>
            <person name="Priest M."/>
            <person name="Roberts A."/>
            <person name="Saif S."/>
            <person name="Shea T."/>
            <person name="Sykes S."/>
            <person name="Wortman J."/>
            <person name="Nusbaum C."/>
            <person name="Birren B."/>
        </authorList>
    </citation>
    <scope>NUCLEOTIDE SEQUENCE [LARGE SCALE GENOMIC DNA]</scope>
    <source>
        <strain evidence="4">APO3</strain>
    </source>
</reference>
<dbReference type="GeneID" id="20812431"/>
<dbReference type="OrthoDB" id="83656at2759"/>
<evidence type="ECO:0000256" key="2">
    <source>
        <dbReference type="SAM" id="MobiDB-lite"/>
    </source>
</evidence>
<feature type="region of interest" description="Disordered" evidence="2">
    <location>
        <begin position="1"/>
        <end position="23"/>
    </location>
</feature>
<dbReference type="VEuPathDB" id="FungiDB:H257_10435"/>
<evidence type="ECO:0000259" key="3">
    <source>
        <dbReference type="Pfam" id="PF20681"/>
    </source>
</evidence>
<feature type="coiled-coil region" evidence="1">
    <location>
        <begin position="102"/>
        <end position="136"/>
    </location>
</feature>
<name>W4G8G5_APHAT</name>
<dbReference type="STRING" id="112090.W4G8G5"/>
<evidence type="ECO:0000313" key="4">
    <source>
        <dbReference type="EMBL" id="ETV75243.1"/>
    </source>
</evidence>
<dbReference type="AlphaFoldDB" id="W4G8G5"/>
<organism evidence="4">
    <name type="scientific">Aphanomyces astaci</name>
    <name type="common">Crayfish plague agent</name>
    <dbReference type="NCBI Taxonomy" id="112090"/>
    <lineage>
        <taxon>Eukaryota</taxon>
        <taxon>Sar</taxon>
        <taxon>Stramenopiles</taxon>
        <taxon>Oomycota</taxon>
        <taxon>Saprolegniomycetes</taxon>
        <taxon>Saprolegniales</taxon>
        <taxon>Verrucalvaceae</taxon>
        <taxon>Aphanomyces</taxon>
    </lineage>
</organism>
<feature type="domain" description="DUF6818" evidence="3">
    <location>
        <begin position="1"/>
        <end position="44"/>
    </location>
</feature>
<sequence>MRRKFKSLRNSKNPTGDPDCPEDVKRAKRINRAMEARMSVLDMGSELATIGQLANSEQTMSQTAQRRRRIDEIVADSAENEAIKRRLVFEQRHARQHTFEVLAAMQERQQAMELEYRQYQMQLAAERDEREAKRLERQEAMDIQREARQATMDQIMVAMMSKFLEK</sequence>
<dbReference type="InterPro" id="IPR049203">
    <property type="entry name" value="DUF6818"/>
</dbReference>
<proteinExistence type="predicted"/>
<gene>
    <name evidence="4" type="ORF">H257_10435</name>
</gene>
<dbReference type="EMBL" id="KI913141">
    <property type="protein sequence ID" value="ETV75243.1"/>
    <property type="molecule type" value="Genomic_DNA"/>
</dbReference>
<keyword evidence="1" id="KW-0175">Coiled coil</keyword>